<keyword evidence="2" id="KW-1133">Transmembrane helix</keyword>
<keyword evidence="5" id="KW-1185">Reference proteome</keyword>
<keyword evidence="2" id="KW-0472">Membrane</keyword>
<proteinExistence type="predicted"/>
<dbReference type="STRING" id="1184609.KILIM_030_00660"/>
<evidence type="ECO:0000313" key="4">
    <source>
        <dbReference type="EMBL" id="GAB96023.1"/>
    </source>
</evidence>
<dbReference type="InterPro" id="IPR022029">
    <property type="entry name" value="YoaR-like_PG-bd"/>
</dbReference>
<dbReference type="PANTHER" id="PTHR35788:SF1">
    <property type="entry name" value="EXPORTED PROTEIN"/>
    <property type="match status" value="1"/>
</dbReference>
<protein>
    <recommendedName>
        <fullName evidence="3">YoaR-like putative peptidoglycan binding domain-containing protein</fullName>
    </recommendedName>
</protein>
<evidence type="ECO:0000313" key="5">
    <source>
        <dbReference type="Proteomes" id="UP000008366"/>
    </source>
</evidence>
<evidence type="ECO:0000256" key="2">
    <source>
        <dbReference type="SAM" id="Phobius"/>
    </source>
</evidence>
<sequence length="569" mass="59518">MERVRTIAAILAPAILLGALYLGVAWLVGRQLPSQASVAGVHIGGMTPQAATDRLAGKLSNLGEQEIVIDLPGRTVRTKAVTLGLAPDLPATLAQETGLSFDPRQVWHRLTGGGPIPLRSSLDAGRAVAALADDVAAVDQPVVQPQITLTSGTVEVVRPGPGRHVDVAATLAAVQADWPQTRHVQAVVQTEEPQVSPESFDEAVEQVAKPAVAGPLNVVLGRRDNPLTVAQFAPTLRMVAADATMQLRVDTPTLAAVLREHVPALEVAPVDADVRLASGRPQVVPDQPGRSLDEGATAERVRSALSARDGDPPSRRAGIVTDEQAAAITTADATQWGVQHELASVELPAAVADLPDPGAQIANVTTGADTIAGPAGRLLRPGESLSLVQLIGDPTGRYPDAPEPTVAGPAWRPGGGLSQLASALYAAGWQAGVDLGPRRAHDIYLPDYPLGLDATYSWPDADVTLTNPGPGALLVGARVSGQQVQVELWGRRDTAVQEQIGPRRDVLEPTPQGSSDPWSCVEQPLAAPGFAVQVRRDVVRGRTAAPAHVEEIRYEPLHPIRCDGAPPTP</sequence>
<dbReference type="InterPro" id="IPR007391">
    <property type="entry name" value="Vancomycin_resist_VanW"/>
</dbReference>
<feature type="domain" description="YoaR-like putative peptidoglycan binding" evidence="3">
    <location>
        <begin position="220"/>
        <end position="308"/>
    </location>
</feature>
<dbReference type="Pfam" id="PF12229">
    <property type="entry name" value="PG_binding_4"/>
    <property type="match status" value="2"/>
</dbReference>
<dbReference type="PANTHER" id="PTHR35788">
    <property type="entry name" value="EXPORTED PROTEIN-RELATED"/>
    <property type="match status" value="1"/>
</dbReference>
<dbReference type="OrthoDB" id="9813301at2"/>
<dbReference type="Proteomes" id="UP000008366">
    <property type="component" value="Unassembled WGS sequence"/>
</dbReference>
<dbReference type="AlphaFoldDB" id="K6VIG3"/>
<feature type="transmembrane region" description="Helical" evidence="2">
    <location>
        <begin position="7"/>
        <end position="28"/>
    </location>
</feature>
<feature type="domain" description="YoaR-like putative peptidoglycan binding" evidence="3">
    <location>
        <begin position="115"/>
        <end position="176"/>
    </location>
</feature>
<accession>K6VIG3</accession>
<organism evidence="4 5">
    <name type="scientific">Kineosphaera limosa NBRC 100340</name>
    <dbReference type="NCBI Taxonomy" id="1184609"/>
    <lineage>
        <taxon>Bacteria</taxon>
        <taxon>Bacillati</taxon>
        <taxon>Actinomycetota</taxon>
        <taxon>Actinomycetes</taxon>
        <taxon>Micrococcales</taxon>
        <taxon>Dermatophilaceae</taxon>
        <taxon>Kineosphaera</taxon>
    </lineage>
</organism>
<evidence type="ECO:0000256" key="1">
    <source>
        <dbReference type="SAM" id="MobiDB-lite"/>
    </source>
</evidence>
<feature type="compositionally biased region" description="Basic and acidic residues" evidence="1">
    <location>
        <begin position="291"/>
        <end position="314"/>
    </location>
</feature>
<dbReference type="InterPro" id="IPR052913">
    <property type="entry name" value="Glycopeptide_resist_protein"/>
</dbReference>
<name>K6VIG3_9MICO</name>
<dbReference type="eggNOG" id="COG2720">
    <property type="taxonomic scope" value="Bacteria"/>
</dbReference>
<dbReference type="RefSeq" id="WP_006592555.1">
    <property type="nucleotide sequence ID" value="NZ_BAHD01000030.1"/>
</dbReference>
<feature type="region of interest" description="Disordered" evidence="1">
    <location>
        <begin position="278"/>
        <end position="316"/>
    </location>
</feature>
<keyword evidence="2" id="KW-0812">Transmembrane</keyword>
<gene>
    <name evidence="4" type="ORF">KILIM_030_00660</name>
</gene>
<evidence type="ECO:0000259" key="3">
    <source>
        <dbReference type="Pfam" id="PF12229"/>
    </source>
</evidence>
<comment type="caution">
    <text evidence="4">The sequence shown here is derived from an EMBL/GenBank/DDBJ whole genome shotgun (WGS) entry which is preliminary data.</text>
</comment>
<dbReference type="EMBL" id="BAHD01000030">
    <property type="protein sequence ID" value="GAB96023.1"/>
    <property type="molecule type" value="Genomic_DNA"/>
</dbReference>
<dbReference type="Pfam" id="PF04294">
    <property type="entry name" value="VanW"/>
    <property type="match status" value="1"/>
</dbReference>
<reference evidence="4 5" key="1">
    <citation type="submission" date="2012-08" db="EMBL/GenBank/DDBJ databases">
        <title>Whole genome shotgun sequence of Kineosphaera limosa NBRC 100340.</title>
        <authorList>
            <person name="Yoshida I."/>
            <person name="Isaki S."/>
            <person name="Hosoyama A."/>
            <person name="Tsuchikane K."/>
            <person name="Katsumata H."/>
            <person name="Ando Y."/>
            <person name="Ohji S."/>
            <person name="Hamada M."/>
            <person name="Tamura T."/>
            <person name="Yamazoe A."/>
            <person name="Yamazaki S."/>
            <person name="Fujita N."/>
        </authorList>
    </citation>
    <scope>NUCLEOTIDE SEQUENCE [LARGE SCALE GENOMIC DNA]</scope>
    <source>
        <strain evidence="4 5">NBRC 100340</strain>
    </source>
</reference>